<reference evidence="2" key="1">
    <citation type="submission" date="2016-06" db="EMBL/GenBank/DDBJ databases">
        <authorList>
            <person name="Varghese N."/>
            <person name="Submissions Spin"/>
        </authorList>
    </citation>
    <scope>NUCLEOTIDE SEQUENCE [LARGE SCALE GENOMIC DNA]</scope>
    <source>
        <strain evidence="2">DSM 44815</strain>
    </source>
</reference>
<evidence type="ECO:0000313" key="1">
    <source>
        <dbReference type="EMBL" id="SBT44536.1"/>
    </source>
</evidence>
<keyword evidence="2" id="KW-1185">Reference proteome</keyword>
<accession>A0A1A8ZKE2</accession>
<proteinExistence type="predicted"/>
<protein>
    <submittedName>
        <fullName evidence="1">Uncharacterized protein</fullName>
    </submittedName>
</protein>
<sequence>MGFNGRVRSLLSEVEVPAVDALLTAVDRVMNSNTLLLAAGVDEPVTAANRRRTLASFVDGPLFAELMRAADRARGWDNLGSGPLVPAGRDLRLTELGRTGFRARLTWMLCGPVSPYRRQLDPAVADVVVGGFLNWLERDGGGWSYWSVRPDFLYDTGYHRGGEPESDAAYFEGGRGDTASYLYRADVLLLLLTNGAP</sequence>
<gene>
    <name evidence="1" type="ORF">GA0070611_2720</name>
</gene>
<dbReference type="EMBL" id="LT594323">
    <property type="protein sequence ID" value="SBT44536.1"/>
    <property type="molecule type" value="Genomic_DNA"/>
</dbReference>
<name>A0A1A8ZKE2_9ACTN</name>
<evidence type="ECO:0000313" key="2">
    <source>
        <dbReference type="Proteomes" id="UP000199385"/>
    </source>
</evidence>
<dbReference type="STRING" id="261654.GA0070611_2720"/>
<dbReference type="AlphaFoldDB" id="A0A1A8ZKE2"/>
<dbReference type="PATRIC" id="fig|261654.4.peg.2765"/>
<dbReference type="Proteomes" id="UP000199385">
    <property type="component" value="Chromosome I"/>
</dbReference>
<organism evidence="1 2">
    <name type="scientific">Micromonospora auratinigra</name>
    <dbReference type="NCBI Taxonomy" id="261654"/>
    <lineage>
        <taxon>Bacteria</taxon>
        <taxon>Bacillati</taxon>
        <taxon>Actinomycetota</taxon>
        <taxon>Actinomycetes</taxon>
        <taxon>Micromonosporales</taxon>
        <taxon>Micromonosporaceae</taxon>
        <taxon>Micromonospora</taxon>
    </lineage>
</organism>